<comment type="caution">
    <text evidence="2">The sequence shown here is derived from an EMBL/GenBank/DDBJ whole genome shotgun (WGS) entry which is preliminary data.</text>
</comment>
<accession>A0AA36DQA7</accession>
<keyword evidence="3" id="KW-1185">Reference proteome</keyword>
<evidence type="ECO:0000313" key="2">
    <source>
        <dbReference type="EMBL" id="CAJ0590713.1"/>
    </source>
</evidence>
<dbReference type="Proteomes" id="UP001176961">
    <property type="component" value="Unassembled WGS sequence"/>
</dbReference>
<dbReference type="Gene3D" id="3.15.10.10">
    <property type="entry name" value="Bactericidal permeability-increasing protein, domain 1"/>
    <property type="match status" value="1"/>
</dbReference>
<evidence type="ECO:0000256" key="1">
    <source>
        <dbReference type="SAM" id="SignalP"/>
    </source>
</evidence>
<reference evidence="2" key="1">
    <citation type="submission" date="2023-07" db="EMBL/GenBank/DDBJ databases">
        <authorList>
            <consortium name="CYATHOMIX"/>
        </authorList>
    </citation>
    <scope>NUCLEOTIDE SEQUENCE</scope>
    <source>
        <strain evidence="2">N/A</strain>
    </source>
</reference>
<sequence>MITFVALFIASLVNPISGAAVFNAPSNDTGDVLALTISPQIWQLLVTNEEMIKDAVNSIEVPEINEEMMLTKYRIWNVTVEEFSFSNESISFKDMKDGVRLIINDVLVHVGMQANVQVGKRIFGKWVKVLSQTGDISVLSKGSTFDVALTWSDFKFRPSTKVHLNLDIKLTKHLRIYNLLTPLVEKTISFISKVALPIKVKQLVEKELNPRLQRVKQLIKSNDIFNVTDFDDKWAVQLNVQQGHMRVALKPKSMKQTVSPVVPINKVMCVNTDLRLIRSAVLSEKQRLMTASKAVKSISELEFDCLAPQFKCRGFRCQFCTDIEIVPAETSEADLFYNCLSF</sequence>
<gene>
    <name evidence="2" type="ORF">CYNAS_LOCUS2696</name>
</gene>
<dbReference type="GO" id="GO:0008289">
    <property type="term" value="F:lipid binding"/>
    <property type="evidence" value="ECO:0007669"/>
    <property type="project" value="InterPro"/>
</dbReference>
<keyword evidence="1" id="KW-0732">Signal</keyword>
<feature type="signal peptide" evidence="1">
    <location>
        <begin position="1"/>
        <end position="18"/>
    </location>
</feature>
<organism evidence="2 3">
    <name type="scientific">Cylicocyclus nassatus</name>
    <name type="common">Nematode worm</name>
    <dbReference type="NCBI Taxonomy" id="53992"/>
    <lineage>
        <taxon>Eukaryota</taxon>
        <taxon>Metazoa</taxon>
        <taxon>Ecdysozoa</taxon>
        <taxon>Nematoda</taxon>
        <taxon>Chromadorea</taxon>
        <taxon>Rhabditida</taxon>
        <taxon>Rhabditina</taxon>
        <taxon>Rhabditomorpha</taxon>
        <taxon>Strongyloidea</taxon>
        <taxon>Strongylidae</taxon>
        <taxon>Cylicocyclus</taxon>
    </lineage>
</organism>
<dbReference type="AlphaFoldDB" id="A0AA36DQA7"/>
<protein>
    <recommendedName>
        <fullName evidence="4">BPI1 domain-containing protein</fullName>
    </recommendedName>
</protein>
<dbReference type="InterPro" id="IPR017943">
    <property type="entry name" value="Bactericidal_perm-incr_a/b_dom"/>
</dbReference>
<dbReference type="EMBL" id="CATQJL010000001">
    <property type="protein sequence ID" value="CAJ0590713.1"/>
    <property type="molecule type" value="Genomic_DNA"/>
</dbReference>
<name>A0AA36DQA7_CYLNA</name>
<proteinExistence type="predicted"/>
<feature type="chain" id="PRO_5041203658" description="BPI1 domain-containing protein" evidence="1">
    <location>
        <begin position="19"/>
        <end position="342"/>
    </location>
</feature>
<evidence type="ECO:0000313" key="3">
    <source>
        <dbReference type="Proteomes" id="UP001176961"/>
    </source>
</evidence>
<evidence type="ECO:0008006" key="4">
    <source>
        <dbReference type="Google" id="ProtNLM"/>
    </source>
</evidence>
<dbReference type="SUPFAM" id="SSF55394">
    <property type="entry name" value="Bactericidal permeability-increasing protein, BPI"/>
    <property type="match status" value="1"/>
</dbReference>